<dbReference type="EMBL" id="UINC01093263">
    <property type="protein sequence ID" value="SVC47546.1"/>
    <property type="molecule type" value="Genomic_DNA"/>
</dbReference>
<proteinExistence type="predicted"/>
<evidence type="ECO:0000313" key="1">
    <source>
        <dbReference type="EMBL" id="SVC47546.1"/>
    </source>
</evidence>
<dbReference type="AlphaFoldDB" id="A0A382MFN0"/>
<protein>
    <submittedName>
        <fullName evidence="1">Uncharacterized protein</fullName>
    </submittedName>
</protein>
<accession>A0A382MFN0</accession>
<reference evidence="1" key="1">
    <citation type="submission" date="2018-05" db="EMBL/GenBank/DDBJ databases">
        <authorList>
            <person name="Lanie J.A."/>
            <person name="Ng W.-L."/>
            <person name="Kazmierczak K.M."/>
            <person name="Andrzejewski T.M."/>
            <person name="Davidsen T.M."/>
            <person name="Wayne K.J."/>
            <person name="Tettelin H."/>
            <person name="Glass J.I."/>
            <person name="Rusch D."/>
            <person name="Podicherti R."/>
            <person name="Tsui H.-C.T."/>
            <person name="Winkler M.E."/>
        </authorList>
    </citation>
    <scope>NUCLEOTIDE SEQUENCE</scope>
</reference>
<organism evidence="1">
    <name type="scientific">marine metagenome</name>
    <dbReference type="NCBI Taxonomy" id="408172"/>
    <lineage>
        <taxon>unclassified sequences</taxon>
        <taxon>metagenomes</taxon>
        <taxon>ecological metagenomes</taxon>
    </lineage>
</organism>
<sequence length="122" mass="13258">MALRYHSIGANITPVWNRALVWQPQHALADDVHLNLIGTTIDGNSTAVQPHPGTVEFISGKSTTFPTDAVAAHQFRFEFLGITLKISATSLKMEVAAPGVAPDRFSWETLCAVSLNARSRMV</sequence>
<name>A0A382MFN0_9ZZZZ</name>
<gene>
    <name evidence="1" type="ORF">METZ01_LOCUS300400</name>
</gene>